<evidence type="ECO:0000313" key="2">
    <source>
        <dbReference type="Proteomes" id="UP000250235"/>
    </source>
</evidence>
<dbReference type="EMBL" id="KV174083">
    <property type="protein sequence ID" value="KZT75935.1"/>
    <property type="molecule type" value="Genomic_DNA"/>
</dbReference>
<sequence>MFDWYSQTKICTCLREELTVGVLKLRRKTPENTAALHRKLEADGQLKGKRQLKSGKGERIEI</sequence>
<accession>A0A2Z6ZS25</accession>
<evidence type="ECO:0000313" key="1">
    <source>
        <dbReference type="EMBL" id="KZT75935.1"/>
    </source>
</evidence>
<dbReference type="Proteomes" id="UP000250235">
    <property type="component" value="Unassembled WGS sequence"/>
</dbReference>
<reference evidence="1 2" key="1">
    <citation type="journal article" date="2015" name="Proc. Natl. Acad. Sci. U.S.A.">
        <title>The resurrection genome of Boea hygrometrica: A blueprint for survival of dehydration.</title>
        <authorList>
            <person name="Xiao L."/>
            <person name="Yang G."/>
            <person name="Zhang L."/>
            <person name="Yang X."/>
            <person name="Zhao S."/>
            <person name="Ji Z."/>
            <person name="Zhou Q."/>
            <person name="Hu M."/>
            <person name="Wang Y."/>
            <person name="Chen M."/>
            <person name="Xu Y."/>
            <person name="Jin H."/>
            <person name="Xiao X."/>
            <person name="Hu G."/>
            <person name="Bao F."/>
            <person name="Hu Y."/>
            <person name="Wan P."/>
            <person name="Li L."/>
            <person name="Deng X."/>
            <person name="Kuang T."/>
            <person name="Xiang C."/>
            <person name="Zhu J.K."/>
            <person name="Oliver M.J."/>
            <person name="He Y."/>
        </authorList>
    </citation>
    <scope>NUCLEOTIDE SEQUENCE [LARGE SCALE GENOMIC DNA]</scope>
    <source>
        <strain evidence="2">cv. XS01</strain>
    </source>
</reference>
<organism evidence="1 2">
    <name type="scientific">Dorcoceras hygrometricum</name>
    <dbReference type="NCBI Taxonomy" id="472368"/>
    <lineage>
        <taxon>Eukaryota</taxon>
        <taxon>Viridiplantae</taxon>
        <taxon>Streptophyta</taxon>
        <taxon>Embryophyta</taxon>
        <taxon>Tracheophyta</taxon>
        <taxon>Spermatophyta</taxon>
        <taxon>Magnoliopsida</taxon>
        <taxon>eudicotyledons</taxon>
        <taxon>Gunneridae</taxon>
        <taxon>Pentapetalae</taxon>
        <taxon>asterids</taxon>
        <taxon>lamiids</taxon>
        <taxon>Lamiales</taxon>
        <taxon>Gesneriaceae</taxon>
        <taxon>Didymocarpoideae</taxon>
        <taxon>Trichosporeae</taxon>
        <taxon>Loxocarpinae</taxon>
        <taxon>Dorcoceras</taxon>
    </lineage>
</organism>
<gene>
    <name evidence="1" type="ORF">F511_47040</name>
</gene>
<proteinExistence type="predicted"/>
<protein>
    <submittedName>
        <fullName evidence="1">Uncharacterized protein</fullName>
    </submittedName>
</protein>
<keyword evidence="2" id="KW-1185">Reference proteome</keyword>
<name>A0A2Z6ZS25_9LAMI</name>
<dbReference type="AlphaFoldDB" id="A0A2Z6ZS25"/>